<keyword evidence="2" id="KW-1185">Reference proteome</keyword>
<name>A0ABQ3SMH1_9ACTN</name>
<dbReference type="Proteomes" id="UP000613974">
    <property type="component" value="Unassembled WGS sequence"/>
</dbReference>
<organism evidence="1 2">
    <name type="scientific">Streptomyces nojiriensis</name>
    <dbReference type="NCBI Taxonomy" id="66374"/>
    <lineage>
        <taxon>Bacteria</taxon>
        <taxon>Bacillati</taxon>
        <taxon>Actinomycetota</taxon>
        <taxon>Actinomycetes</taxon>
        <taxon>Kitasatosporales</taxon>
        <taxon>Streptomycetaceae</taxon>
        <taxon>Streptomyces</taxon>
    </lineage>
</organism>
<protein>
    <submittedName>
        <fullName evidence="1">Uncharacterized protein</fullName>
    </submittedName>
</protein>
<gene>
    <name evidence="1" type="ORF">Snoj_29480</name>
</gene>
<dbReference type="InterPro" id="IPR008914">
    <property type="entry name" value="PEBP"/>
</dbReference>
<dbReference type="SUPFAM" id="SSF49777">
    <property type="entry name" value="PEBP-like"/>
    <property type="match status" value="1"/>
</dbReference>
<evidence type="ECO:0000313" key="2">
    <source>
        <dbReference type="Proteomes" id="UP000613974"/>
    </source>
</evidence>
<evidence type="ECO:0000313" key="1">
    <source>
        <dbReference type="EMBL" id="GHI69030.1"/>
    </source>
</evidence>
<dbReference type="Pfam" id="PF01161">
    <property type="entry name" value="PBP"/>
    <property type="match status" value="1"/>
</dbReference>
<dbReference type="EMBL" id="BNEC01000005">
    <property type="protein sequence ID" value="GHI69030.1"/>
    <property type="molecule type" value="Genomic_DNA"/>
</dbReference>
<dbReference type="InterPro" id="IPR036610">
    <property type="entry name" value="PEBP-like_sf"/>
</dbReference>
<reference evidence="2" key="1">
    <citation type="submission" date="2023-07" db="EMBL/GenBank/DDBJ databases">
        <title>Whole genome shotgun sequence of Streptomyces nojiriensis NBRC 13794.</title>
        <authorList>
            <person name="Komaki H."/>
            <person name="Tamura T."/>
        </authorList>
    </citation>
    <scope>NUCLEOTIDE SEQUENCE [LARGE SCALE GENOMIC DNA]</scope>
    <source>
        <strain evidence="2">NBRC 13794</strain>
    </source>
</reference>
<sequence>MPNDARVAHYFGAAPPAGRDPHRQFIAVHALDIPARGVPADTTPAVLGFTAAGHTLGAPC</sequence>
<proteinExistence type="predicted"/>
<dbReference type="Gene3D" id="3.90.280.10">
    <property type="entry name" value="PEBP-like"/>
    <property type="match status" value="1"/>
</dbReference>
<comment type="caution">
    <text evidence="1">The sequence shown here is derived from an EMBL/GenBank/DDBJ whole genome shotgun (WGS) entry which is preliminary data.</text>
</comment>
<accession>A0ABQ3SMH1</accession>